<evidence type="ECO:0000259" key="6">
    <source>
        <dbReference type="Pfam" id="PF02874"/>
    </source>
</evidence>
<dbReference type="SUPFAM" id="SSF52540">
    <property type="entry name" value="P-loop containing nucleoside triphosphate hydrolases"/>
    <property type="match status" value="1"/>
</dbReference>
<dbReference type="GO" id="GO:0046933">
    <property type="term" value="F:proton-transporting ATP synthase activity, rotational mechanism"/>
    <property type="evidence" value="ECO:0007669"/>
    <property type="project" value="UniProtKB-UniRule"/>
</dbReference>
<dbReference type="GO" id="GO:0042777">
    <property type="term" value="P:proton motive force-driven plasma membrane ATP synthesis"/>
    <property type="evidence" value="ECO:0007669"/>
    <property type="project" value="UniProtKB-UniRule"/>
</dbReference>
<dbReference type="PANTHER" id="PTHR43389">
    <property type="entry name" value="V-TYPE PROTON ATPASE SUBUNIT B"/>
    <property type="match status" value="1"/>
</dbReference>
<proteinExistence type="inferred from homology"/>
<dbReference type="InterPro" id="IPR027417">
    <property type="entry name" value="P-loop_NTPase"/>
</dbReference>
<dbReference type="RefSeq" id="WP_079590371.1">
    <property type="nucleotide sequence ID" value="NZ_FUYN01000007.1"/>
</dbReference>
<dbReference type="PROSITE" id="PS00152">
    <property type="entry name" value="ATPASE_ALPHA_BETA"/>
    <property type="match status" value="1"/>
</dbReference>
<comment type="similarity">
    <text evidence="1 4">Belongs to the ATPase alpha/beta chains family.</text>
</comment>
<dbReference type="CDD" id="cd18112">
    <property type="entry name" value="ATP-synt_V_A-type_beta_C"/>
    <property type="match status" value="1"/>
</dbReference>
<dbReference type="OrthoDB" id="9802718at2"/>
<feature type="domain" description="ATPase F1/V1/A1 complex alpha/beta subunit N-terminal" evidence="6">
    <location>
        <begin position="12"/>
        <end position="75"/>
    </location>
</feature>
<dbReference type="InterPro" id="IPR020003">
    <property type="entry name" value="ATPase_a/bsu_AS"/>
</dbReference>
<keyword evidence="4" id="KW-0375">Hydrogen ion transport</keyword>
<protein>
    <recommendedName>
        <fullName evidence="4">V-type ATP synthase beta chain</fullName>
    </recommendedName>
    <alternativeName>
        <fullName evidence="4">V-ATPase subunit B</fullName>
    </alternativeName>
</protein>
<name>A0A1T5D6S6_9FIRM</name>
<evidence type="ECO:0000256" key="4">
    <source>
        <dbReference type="HAMAP-Rule" id="MF_00310"/>
    </source>
</evidence>
<dbReference type="AlphaFoldDB" id="A0A1T5D6S6"/>
<evidence type="ECO:0000256" key="3">
    <source>
        <dbReference type="ARBA" id="ARBA00023065"/>
    </source>
</evidence>
<evidence type="ECO:0000259" key="5">
    <source>
        <dbReference type="Pfam" id="PF00006"/>
    </source>
</evidence>
<dbReference type="Proteomes" id="UP000243406">
    <property type="component" value="Unassembled WGS sequence"/>
</dbReference>
<keyword evidence="9" id="KW-1185">Reference proteome</keyword>
<dbReference type="InterPro" id="IPR000194">
    <property type="entry name" value="ATPase_F1/V1/A1_a/bsu_nucl-bd"/>
</dbReference>
<keyword evidence="2 4" id="KW-0813">Transport</keyword>
<dbReference type="HAMAP" id="MF_00310">
    <property type="entry name" value="ATP_synth_B_arch"/>
    <property type="match status" value="1"/>
</dbReference>
<sequence>MNTKEYLKLDTVVGSLISLSGAEDVAYGEIIDIVVDGKNKRKGKVVMVDEKAIIAQVFQGTQGISTENTSVRFTGHPLEIPLSKDILGRTFNGIGMPVDDGPQVYSSKKHNVNGRPMNPISRRYPRNYLETGISAIDSLMTLIRGQKLPIFSGNGMPHNELAAQIARQARVRGEEENFAIVFAAMGVKHDDADYFRKSFESSGVLERVVMYLNLADEPVVERITTPRCALTAAEYLAYEEGMHILVIMTDMTSYGEALREISSAREEVPSRKGYPGYLYSDLAQLYERAGMLDGAKGSVTLLPILTMPNDDITHPIPDLSGYITEGQIVLSRDLYQKNIYPPINILPSLSRLMKDGIGEGMTRADHDEVSSQLFSSYSRVQEVRSLSQIIGEEDLSDIDQKFMEFGRQFETRFLSQDIDESRSIEETLDIAWEVLRVLPKEELERISPEFIDKYYGS</sequence>
<keyword evidence="4" id="KW-0066">ATP synthesis</keyword>
<dbReference type="CDD" id="cd01135">
    <property type="entry name" value="V_A-ATPase_B"/>
    <property type="match status" value="1"/>
</dbReference>
<evidence type="ECO:0000259" key="7">
    <source>
        <dbReference type="Pfam" id="PF22919"/>
    </source>
</evidence>
<dbReference type="Pfam" id="PF22919">
    <property type="entry name" value="ATP-synt_VA_C"/>
    <property type="match status" value="1"/>
</dbReference>
<reference evidence="9" key="1">
    <citation type="submission" date="2017-02" db="EMBL/GenBank/DDBJ databases">
        <authorList>
            <person name="Varghese N."/>
            <person name="Submissions S."/>
        </authorList>
    </citation>
    <scope>NUCLEOTIDE SEQUENCE [LARGE SCALE GENOMIC DNA]</scope>
    <source>
        <strain evidence="9">ATCC 35199</strain>
    </source>
</reference>
<feature type="domain" description="ATP synthase A/B type C-terminal" evidence="7">
    <location>
        <begin position="355"/>
        <end position="455"/>
    </location>
</feature>
<evidence type="ECO:0000313" key="9">
    <source>
        <dbReference type="Proteomes" id="UP000243406"/>
    </source>
</evidence>
<dbReference type="GO" id="GO:0005524">
    <property type="term" value="F:ATP binding"/>
    <property type="evidence" value="ECO:0007669"/>
    <property type="project" value="UniProtKB-UniRule"/>
</dbReference>
<dbReference type="PANTHER" id="PTHR43389:SF4">
    <property type="entry name" value="V-TYPE PROTON ATPASE SUBUNIT B"/>
    <property type="match status" value="1"/>
</dbReference>
<dbReference type="GO" id="GO:0046961">
    <property type="term" value="F:proton-transporting ATPase activity, rotational mechanism"/>
    <property type="evidence" value="ECO:0007669"/>
    <property type="project" value="TreeGrafter"/>
</dbReference>
<dbReference type="EMBL" id="FUYN01000007">
    <property type="protein sequence ID" value="SKB67414.1"/>
    <property type="molecule type" value="Genomic_DNA"/>
</dbReference>
<organism evidence="8 9">
    <name type="scientific">Acetoanaerobium noterae</name>
    <dbReference type="NCBI Taxonomy" id="745369"/>
    <lineage>
        <taxon>Bacteria</taxon>
        <taxon>Bacillati</taxon>
        <taxon>Bacillota</taxon>
        <taxon>Clostridia</taxon>
        <taxon>Peptostreptococcales</taxon>
        <taxon>Filifactoraceae</taxon>
        <taxon>Acetoanaerobium</taxon>
    </lineage>
</organism>
<feature type="domain" description="ATPase F1/V1/A1 complex alpha/beta subunit nucleotide-binding" evidence="5">
    <location>
        <begin position="132"/>
        <end position="350"/>
    </location>
</feature>
<evidence type="ECO:0000256" key="1">
    <source>
        <dbReference type="ARBA" id="ARBA00008936"/>
    </source>
</evidence>
<gene>
    <name evidence="4" type="primary">atpB</name>
    <name evidence="8" type="ORF">SAMN02745120_2605</name>
</gene>
<dbReference type="Pfam" id="PF00006">
    <property type="entry name" value="ATP-synt_ab"/>
    <property type="match status" value="1"/>
</dbReference>
<evidence type="ECO:0000256" key="2">
    <source>
        <dbReference type="ARBA" id="ARBA00022448"/>
    </source>
</evidence>
<dbReference type="InterPro" id="IPR055190">
    <property type="entry name" value="ATP-synt_VA_C"/>
</dbReference>
<keyword evidence="3 4" id="KW-0406">Ion transport</keyword>
<dbReference type="CDD" id="cd18118">
    <property type="entry name" value="ATP-synt_V_A-type_beta_N"/>
    <property type="match status" value="1"/>
</dbReference>
<dbReference type="InterPro" id="IPR004100">
    <property type="entry name" value="ATPase_F1/V1/A1_a/bsu_N"/>
</dbReference>
<dbReference type="Gene3D" id="3.40.50.12240">
    <property type="match status" value="1"/>
</dbReference>
<comment type="function">
    <text evidence="4">Produces ATP from ADP in the presence of a proton gradient across the membrane. The V-type beta chain is a regulatory subunit.</text>
</comment>
<evidence type="ECO:0000313" key="8">
    <source>
        <dbReference type="EMBL" id="SKB67414.1"/>
    </source>
</evidence>
<dbReference type="InterPro" id="IPR022879">
    <property type="entry name" value="V-ATPase_su_B/beta"/>
</dbReference>
<dbReference type="NCBIfam" id="NF003235">
    <property type="entry name" value="PRK04196.1"/>
    <property type="match status" value="1"/>
</dbReference>
<accession>A0A1T5D6S6</accession>
<dbReference type="Pfam" id="PF02874">
    <property type="entry name" value="ATP-synt_ab_N"/>
    <property type="match status" value="1"/>
</dbReference>